<gene>
    <name evidence="2" type="ORF">ACFQ21_19170</name>
</gene>
<accession>A0ABW3K811</accession>
<dbReference type="EMBL" id="JBHTKA010000007">
    <property type="protein sequence ID" value="MFD1001458.1"/>
    <property type="molecule type" value="Genomic_DNA"/>
</dbReference>
<evidence type="ECO:0000313" key="2">
    <source>
        <dbReference type="EMBL" id="MFD1001458.1"/>
    </source>
</evidence>
<dbReference type="Proteomes" id="UP001597112">
    <property type="component" value="Unassembled WGS sequence"/>
</dbReference>
<feature type="chain" id="PRO_5045615090" description="Lipocalin-like domain-containing protein" evidence="1">
    <location>
        <begin position="23"/>
        <end position="138"/>
    </location>
</feature>
<dbReference type="RefSeq" id="WP_377581288.1">
    <property type="nucleotide sequence ID" value="NZ_JBHTKA010000007.1"/>
</dbReference>
<keyword evidence="3" id="KW-1185">Reference proteome</keyword>
<comment type="caution">
    <text evidence="2">The sequence shown here is derived from an EMBL/GenBank/DDBJ whole genome shotgun (WGS) entry which is preliminary data.</text>
</comment>
<keyword evidence="1" id="KW-0732">Signal</keyword>
<organism evidence="2 3">
    <name type="scientific">Ohtaekwangia kribbensis</name>
    <dbReference type="NCBI Taxonomy" id="688913"/>
    <lineage>
        <taxon>Bacteria</taxon>
        <taxon>Pseudomonadati</taxon>
        <taxon>Bacteroidota</taxon>
        <taxon>Cytophagia</taxon>
        <taxon>Cytophagales</taxon>
        <taxon>Fulvivirgaceae</taxon>
        <taxon>Ohtaekwangia</taxon>
    </lineage>
</organism>
<reference evidence="3" key="1">
    <citation type="journal article" date="2019" name="Int. J. Syst. Evol. Microbiol.">
        <title>The Global Catalogue of Microorganisms (GCM) 10K type strain sequencing project: providing services to taxonomists for standard genome sequencing and annotation.</title>
        <authorList>
            <consortium name="The Broad Institute Genomics Platform"/>
            <consortium name="The Broad Institute Genome Sequencing Center for Infectious Disease"/>
            <person name="Wu L."/>
            <person name="Ma J."/>
        </authorList>
    </citation>
    <scope>NUCLEOTIDE SEQUENCE [LARGE SCALE GENOMIC DNA]</scope>
    <source>
        <strain evidence="3">CCUG 58938</strain>
    </source>
</reference>
<evidence type="ECO:0008006" key="4">
    <source>
        <dbReference type="Google" id="ProtNLM"/>
    </source>
</evidence>
<feature type="signal peptide" evidence="1">
    <location>
        <begin position="1"/>
        <end position="22"/>
    </location>
</feature>
<evidence type="ECO:0000313" key="3">
    <source>
        <dbReference type="Proteomes" id="UP001597112"/>
    </source>
</evidence>
<proteinExistence type="predicted"/>
<evidence type="ECO:0000256" key="1">
    <source>
        <dbReference type="SAM" id="SignalP"/>
    </source>
</evidence>
<protein>
    <recommendedName>
        <fullName evidence="4">Lipocalin-like domain-containing protein</fullName>
    </recommendedName>
</protein>
<name>A0ABW3K811_9BACT</name>
<sequence>MNIKIILSILFVAAGVSLRAQNITTDNLKWHVSYIDDVNKGERTQSENEKLVTYGSERIEWHNADGSIKYTYAINDIGGSWSNVSNNGSIVYQFKNGDQLGTVTFERANNEITVRVLLGKDDELPVIYEIKIVKITTL</sequence>